<reference evidence="1 2" key="1">
    <citation type="journal article" date="2011" name="J. Biotechnol.">
        <title>The complete genome sequence of the dominant Sinorhizobium meliloti field isolate SM11 extends the S. meliloti pan-genome.</title>
        <authorList>
            <person name="Schneiker-Bekel S."/>
            <person name="Wibberg D."/>
            <person name="Bekel T."/>
            <person name="Blom J."/>
            <person name="Linke B."/>
            <person name="Neuweger H."/>
            <person name="Stiens M."/>
            <person name="Vorholter F.J."/>
            <person name="Weidner S."/>
            <person name="Goesmann A."/>
            <person name="Puhler A."/>
            <person name="Schluter A."/>
        </authorList>
    </citation>
    <scope>NUCLEOTIDE SEQUENCE [LARGE SCALE GENOMIC DNA]</scope>
    <source>
        <strain evidence="1 2">SM11</strain>
        <plasmid evidence="2">pSmeSM11d</plasmid>
    </source>
</reference>
<protein>
    <submittedName>
        <fullName evidence="1">Uncharacterized protein</fullName>
    </submittedName>
</protein>
<organism evidence="1 2">
    <name type="scientific">Sinorhizobium meliloti (strain SM11)</name>
    <dbReference type="NCBI Taxonomy" id="707241"/>
    <lineage>
        <taxon>Bacteria</taxon>
        <taxon>Pseudomonadati</taxon>
        <taxon>Pseudomonadota</taxon>
        <taxon>Alphaproteobacteria</taxon>
        <taxon>Hyphomicrobiales</taxon>
        <taxon>Rhizobiaceae</taxon>
        <taxon>Sinorhizobium/Ensifer group</taxon>
        <taxon>Sinorhizobium</taxon>
    </lineage>
</organism>
<evidence type="ECO:0000313" key="1">
    <source>
        <dbReference type="EMBL" id="AEH83472.1"/>
    </source>
</evidence>
<dbReference type="EMBL" id="CP001832">
    <property type="protein sequence ID" value="AEH83472.1"/>
    <property type="molecule type" value="Genomic_DNA"/>
</dbReference>
<proteinExistence type="predicted"/>
<dbReference type="PATRIC" id="fig|707241.3.peg.6328"/>
<dbReference type="AlphaFoldDB" id="F7XFZ6"/>
<keyword evidence="1" id="KW-0614">Plasmid</keyword>
<name>F7XFZ6_SINMM</name>
<geneLocation type="plasmid" evidence="1 2">
    <name>pSmeSM11d</name>
</geneLocation>
<dbReference type="HOGENOM" id="CLU_1748193_0_0_5"/>
<sequence length="174" mass="18548">MMNLKGFPAAGALPLGKMLRRTAGTGLLLGLILVGIARAHHGFDGRYNLATPVWVEGLVVEAYFGNPHSELTVEISSDLSMPAPLPDLGPAASFLDAQSLTVPEDVVGQTVVLELPPTAQYSSLGDRIARGDRIAAVAVRNCDPPRQLNVQWLQLPGGEVESRTVAMSYMVEEC</sequence>
<evidence type="ECO:0000313" key="2">
    <source>
        <dbReference type="Proteomes" id="UP000009045"/>
    </source>
</evidence>
<dbReference type="Proteomes" id="UP000009045">
    <property type="component" value="Plasmid pSmeSM11d"/>
</dbReference>
<dbReference type="KEGG" id="smx:SM11_pD0640"/>
<accession>F7XFZ6</accession>
<gene>
    <name evidence="1" type="ordered locus">SM11_pD0640</name>
</gene>